<comment type="similarity">
    <text evidence="2">Belongs to the NAD(P)-dependent epimerase/dehydratase family. Dihydroflavonol-4-reductase subfamily.</text>
</comment>
<proteinExistence type="inferred from homology"/>
<dbReference type="GO" id="GO:0016616">
    <property type="term" value="F:oxidoreductase activity, acting on the CH-OH group of donors, NAD or NADP as acceptor"/>
    <property type="evidence" value="ECO:0007669"/>
    <property type="project" value="TreeGrafter"/>
</dbReference>
<gene>
    <name evidence="5" type="ORF">NP233_g4166</name>
</gene>
<dbReference type="InterPro" id="IPR001509">
    <property type="entry name" value="Epimerase_deHydtase"/>
</dbReference>
<feature type="domain" description="NAD-dependent epimerase/dehydratase" evidence="4">
    <location>
        <begin position="12"/>
        <end position="260"/>
    </location>
</feature>
<keyword evidence="6" id="KW-1185">Reference proteome</keyword>
<sequence length="440" mass="48449">MTDTLVPKPSLVLVTGGTGYVGSMVIDQLFNDGYRVRATARPPKVESLKNTYPDAGEMLEVVEMADLVTGAWQWPALLQGVDAIIHIAGPVYHPGTTSGDIYSAAIEGTQKLLDALENSSVKRFVLTTSIAAFFKPDFSNIMDRTIYDHNTWSEIEDINPSEHEPSYTYVACKSISDKIVWKAAEKYPDIDFTTIFPPTIYGWFTKHYPTPNTIAELNGNKFLYELIQKDIKFPNWPIATIAHNRDVAKAHVLALTAPRLPKGEKKRLIISLGTMSWVEAIEFLKTPEVVEMFKARGHDIPSRLPDVEDAGIQSQYSLDTSLTERVLGMKNSDYISWKDILWTDLMLRRYKYKGTVRILGGSNCRKNIDALSSLGRNAAQLVAVRASGPAIERGPSTRGAGTGKSDADTTLLGAIQGIGAHAKSQNGDEGGDADSKLHYP</sequence>
<evidence type="ECO:0000313" key="5">
    <source>
        <dbReference type="EMBL" id="KAJ3570791.1"/>
    </source>
</evidence>
<organism evidence="5 6">
    <name type="scientific">Leucocoprinus birnbaumii</name>
    <dbReference type="NCBI Taxonomy" id="56174"/>
    <lineage>
        <taxon>Eukaryota</taxon>
        <taxon>Fungi</taxon>
        <taxon>Dikarya</taxon>
        <taxon>Basidiomycota</taxon>
        <taxon>Agaricomycotina</taxon>
        <taxon>Agaricomycetes</taxon>
        <taxon>Agaricomycetidae</taxon>
        <taxon>Agaricales</taxon>
        <taxon>Agaricineae</taxon>
        <taxon>Agaricaceae</taxon>
        <taxon>Leucocoprinus</taxon>
    </lineage>
</organism>
<comment type="caution">
    <text evidence="5">The sequence shown here is derived from an EMBL/GenBank/DDBJ whole genome shotgun (WGS) entry which is preliminary data.</text>
</comment>
<dbReference type="PANTHER" id="PTHR10366:SF564">
    <property type="entry name" value="STEROL-4-ALPHA-CARBOXYLATE 3-DEHYDROGENASE, DECARBOXYLATING"/>
    <property type="match status" value="1"/>
</dbReference>
<name>A0AAD5VXR1_9AGAR</name>
<protein>
    <recommendedName>
        <fullName evidence="4">NAD-dependent epimerase/dehydratase domain-containing protein</fullName>
    </recommendedName>
</protein>
<keyword evidence="1" id="KW-0560">Oxidoreductase</keyword>
<dbReference type="Gene3D" id="3.40.50.720">
    <property type="entry name" value="NAD(P)-binding Rossmann-like Domain"/>
    <property type="match status" value="1"/>
</dbReference>
<evidence type="ECO:0000259" key="4">
    <source>
        <dbReference type="Pfam" id="PF01370"/>
    </source>
</evidence>
<dbReference type="PANTHER" id="PTHR10366">
    <property type="entry name" value="NAD DEPENDENT EPIMERASE/DEHYDRATASE"/>
    <property type="match status" value="1"/>
</dbReference>
<accession>A0AAD5VXR1</accession>
<dbReference type="Proteomes" id="UP001213000">
    <property type="component" value="Unassembled WGS sequence"/>
</dbReference>
<dbReference type="Pfam" id="PF01370">
    <property type="entry name" value="Epimerase"/>
    <property type="match status" value="1"/>
</dbReference>
<dbReference type="EMBL" id="JANIEX010000218">
    <property type="protein sequence ID" value="KAJ3570791.1"/>
    <property type="molecule type" value="Genomic_DNA"/>
</dbReference>
<dbReference type="AlphaFoldDB" id="A0AAD5VXR1"/>
<evidence type="ECO:0000313" key="6">
    <source>
        <dbReference type="Proteomes" id="UP001213000"/>
    </source>
</evidence>
<evidence type="ECO:0000256" key="1">
    <source>
        <dbReference type="ARBA" id="ARBA00023002"/>
    </source>
</evidence>
<evidence type="ECO:0000256" key="2">
    <source>
        <dbReference type="ARBA" id="ARBA00023445"/>
    </source>
</evidence>
<reference evidence="5" key="1">
    <citation type="submission" date="2022-07" db="EMBL/GenBank/DDBJ databases">
        <title>Genome Sequence of Leucocoprinus birnbaumii.</title>
        <authorList>
            <person name="Buettner E."/>
        </authorList>
    </citation>
    <scope>NUCLEOTIDE SEQUENCE</scope>
    <source>
        <strain evidence="5">VT141</strain>
    </source>
</reference>
<dbReference type="InterPro" id="IPR036291">
    <property type="entry name" value="NAD(P)-bd_dom_sf"/>
</dbReference>
<dbReference type="SUPFAM" id="SSF51735">
    <property type="entry name" value="NAD(P)-binding Rossmann-fold domains"/>
    <property type="match status" value="1"/>
</dbReference>
<feature type="region of interest" description="Disordered" evidence="3">
    <location>
        <begin position="419"/>
        <end position="440"/>
    </location>
</feature>
<dbReference type="InterPro" id="IPR050425">
    <property type="entry name" value="NAD(P)_dehydrat-like"/>
</dbReference>
<evidence type="ECO:0000256" key="3">
    <source>
        <dbReference type="SAM" id="MobiDB-lite"/>
    </source>
</evidence>